<feature type="region of interest" description="Disordered" evidence="1">
    <location>
        <begin position="142"/>
        <end position="162"/>
    </location>
</feature>
<accession>A0A422Q2X4</accession>
<dbReference type="RefSeq" id="XP_029230425.1">
    <property type="nucleotide sequence ID" value="XM_029369489.1"/>
</dbReference>
<protein>
    <recommendedName>
        <fullName evidence="5">Transmembrane protein</fullName>
    </recommendedName>
</protein>
<evidence type="ECO:0000256" key="1">
    <source>
        <dbReference type="SAM" id="MobiDB-lite"/>
    </source>
</evidence>
<feature type="transmembrane region" description="Helical" evidence="2">
    <location>
        <begin position="291"/>
        <end position="307"/>
    </location>
</feature>
<evidence type="ECO:0000313" key="3">
    <source>
        <dbReference type="EMBL" id="RNF24313.1"/>
    </source>
</evidence>
<keyword evidence="2" id="KW-0812">Transmembrane</keyword>
<evidence type="ECO:0008006" key="5">
    <source>
        <dbReference type="Google" id="ProtNLM"/>
    </source>
</evidence>
<gene>
    <name evidence="3" type="ORF">Tco025E_02564</name>
</gene>
<dbReference type="Proteomes" id="UP000284403">
    <property type="component" value="Unassembled WGS sequence"/>
</dbReference>
<dbReference type="OrthoDB" id="248096at2759"/>
<feature type="compositionally biased region" description="Low complexity" evidence="1">
    <location>
        <begin position="145"/>
        <end position="159"/>
    </location>
</feature>
<dbReference type="EMBL" id="MKKU01000102">
    <property type="protein sequence ID" value="RNF24313.1"/>
    <property type="molecule type" value="Genomic_DNA"/>
</dbReference>
<feature type="transmembrane region" description="Helical" evidence="2">
    <location>
        <begin position="20"/>
        <end position="39"/>
    </location>
</feature>
<name>A0A422Q2X4_9TRYP</name>
<keyword evidence="2" id="KW-0472">Membrane</keyword>
<feature type="region of interest" description="Disordered" evidence="1">
    <location>
        <begin position="208"/>
        <end position="227"/>
    </location>
</feature>
<feature type="compositionally biased region" description="Acidic residues" evidence="1">
    <location>
        <begin position="214"/>
        <end position="227"/>
    </location>
</feature>
<proteinExistence type="predicted"/>
<dbReference type="AlphaFoldDB" id="A0A422Q2X4"/>
<comment type="caution">
    <text evidence="3">The sequence shown here is derived from an EMBL/GenBank/DDBJ whole genome shotgun (WGS) entry which is preliminary data.</text>
</comment>
<keyword evidence="2" id="KW-1133">Transmembrane helix</keyword>
<evidence type="ECO:0000313" key="4">
    <source>
        <dbReference type="Proteomes" id="UP000284403"/>
    </source>
</evidence>
<evidence type="ECO:0000256" key="2">
    <source>
        <dbReference type="SAM" id="Phobius"/>
    </source>
</evidence>
<organism evidence="3 4">
    <name type="scientific">Trypanosoma conorhini</name>
    <dbReference type="NCBI Taxonomy" id="83891"/>
    <lineage>
        <taxon>Eukaryota</taxon>
        <taxon>Discoba</taxon>
        <taxon>Euglenozoa</taxon>
        <taxon>Kinetoplastea</taxon>
        <taxon>Metakinetoplastina</taxon>
        <taxon>Trypanosomatida</taxon>
        <taxon>Trypanosomatidae</taxon>
        <taxon>Trypanosoma</taxon>
    </lineage>
</organism>
<keyword evidence="4" id="KW-1185">Reference proteome</keyword>
<sequence length="332" mass="36624">MPLTEVPVFFTDAGPPPSLTFLTAWTLLLGASFVVFGVARPAVRGTRAPTAGEKEAALLPLWWVQQLHLSVASWALFDLVHRILSYIFLPSRVLWRRHMLPLPDGSFGACVNQLRLSFLCVGQVGDAHRTCADWQLPTTSFASSTAPRGTTGAPGAAQRGIEEGGSVSNTEWEYCQGVALASLLASMLMLLLACRTIFRLIPLRPSETSMHEDDCSEEDTTSDEELSSASEEDLWWGLGDPDDACLLSPEAIVAEQRWKSMEAGKRHSQQSQREREREKERSAIRILLREYWPPLLSVCYAGLYAFTGGISLLLRRVYPVCVILVALCGMIA</sequence>
<reference evidence="3 4" key="1">
    <citation type="journal article" date="2018" name="BMC Genomics">
        <title>Genomic comparison of Trypanosoma conorhini and Trypanosoma rangeli to Trypanosoma cruzi strains of high and low virulence.</title>
        <authorList>
            <person name="Bradwell K.R."/>
            <person name="Koparde V.N."/>
            <person name="Matveyev A.V."/>
            <person name="Serrano M.G."/>
            <person name="Alves J.M."/>
            <person name="Parikh H."/>
            <person name="Huang B."/>
            <person name="Lee V."/>
            <person name="Espinosa-Alvarez O."/>
            <person name="Ortiz P.A."/>
            <person name="Costa-Martins A.G."/>
            <person name="Teixeira M.M."/>
            <person name="Buck G.A."/>
        </authorList>
    </citation>
    <scope>NUCLEOTIDE SEQUENCE [LARGE SCALE GENOMIC DNA]</scope>
    <source>
        <strain evidence="3 4">025E</strain>
    </source>
</reference>
<dbReference type="GeneID" id="40316175"/>
<feature type="transmembrane region" description="Helical" evidence="2">
    <location>
        <begin position="178"/>
        <end position="198"/>
    </location>
</feature>